<dbReference type="InterPro" id="IPR025562">
    <property type="entry name" value="Tae4"/>
</dbReference>
<dbReference type="EMBL" id="PENG01000001">
    <property type="protein sequence ID" value="PJI26715.1"/>
    <property type="molecule type" value="Genomic_DNA"/>
</dbReference>
<dbReference type="Pfam" id="PF14113">
    <property type="entry name" value="Tae4"/>
    <property type="match status" value="1"/>
</dbReference>
<dbReference type="Proteomes" id="UP000229884">
    <property type="component" value="Unassembled WGS sequence"/>
</dbReference>
<organism evidence="1 2">
    <name type="scientific">Prevotella intermedia</name>
    <dbReference type="NCBI Taxonomy" id="28131"/>
    <lineage>
        <taxon>Bacteria</taxon>
        <taxon>Pseudomonadati</taxon>
        <taxon>Bacteroidota</taxon>
        <taxon>Bacteroidia</taxon>
        <taxon>Bacteroidales</taxon>
        <taxon>Prevotellaceae</taxon>
        <taxon>Prevotella</taxon>
    </lineage>
</organism>
<evidence type="ECO:0008006" key="3">
    <source>
        <dbReference type="Google" id="ProtNLM"/>
    </source>
</evidence>
<dbReference type="AlphaFoldDB" id="A0A2M8TRZ9"/>
<dbReference type="Gene3D" id="3.90.1720.70">
    <property type="match status" value="1"/>
</dbReference>
<accession>A0A2M8TRZ9</accession>
<protein>
    <recommendedName>
        <fullName evidence="3">Type VI secretion system amidase effector protein Tae4</fullName>
    </recommendedName>
</protein>
<evidence type="ECO:0000313" key="1">
    <source>
        <dbReference type="EMBL" id="PJI26715.1"/>
    </source>
</evidence>
<gene>
    <name evidence="1" type="ORF">CTM58_00515</name>
</gene>
<proteinExistence type="predicted"/>
<evidence type="ECO:0000313" key="2">
    <source>
        <dbReference type="Proteomes" id="UP000229884"/>
    </source>
</evidence>
<comment type="caution">
    <text evidence="1">The sequence shown here is derived from an EMBL/GenBank/DDBJ whole genome shotgun (WGS) entry which is preliminary data.</text>
</comment>
<name>A0A2M8TRZ9_PREIN</name>
<reference evidence="1 2" key="1">
    <citation type="submission" date="2017-11" db="EMBL/GenBank/DDBJ databases">
        <title>Genome sequencing of Prevotella intermedia KCOM 2832.</title>
        <authorList>
            <person name="Kook J.-K."/>
            <person name="Park S.-N."/>
            <person name="Lim Y.K."/>
        </authorList>
    </citation>
    <scope>NUCLEOTIDE SEQUENCE [LARGE SCALE GENOMIC DNA]</scope>
    <source>
        <strain evidence="1 2">KCOM 2832</strain>
    </source>
</reference>
<sequence length="198" mass="22534">MSAIIAIVSGRESKPITPKRPSWENMKKNYPNSSVPTKSLYETIGGGLPEYLKTDPTYWENSCCIRMSRGLNYSGFSLPKAPSPGGTIYGNDQKKYWIRVKDLLPYLKKKFGKPDIECIGGHSAVSKFKGKKGIIVFEVSGWRNATGHFTLWDGQHLSYPGEPQHDDPNSELYYFHMRYSTIEGKIIKTTKVYLWELK</sequence>